<dbReference type="Pfam" id="PF02613">
    <property type="entry name" value="Nitrate_red_del"/>
    <property type="match status" value="1"/>
</dbReference>
<keyword evidence="1" id="KW-0143">Chaperone</keyword>
<evidence type="ECO:0000313" key="2">
    <source>
        <dbReference type="EMBL" id="MFC5504396.1"/>
    </source>
</evidence>
<comment type="caution">
    <text evidence="2">The sequence shown here is derived from an EMBL/GenBank/DDBJ whole genome shotgun (WGS) entry which is preliminary data.</text>
</comment>
<dbReference type="PANTHER" id="PTHR34227:SF1">
    <property type="entry name" value="DIMETHYL SULFOXIDE REDUCTASE CHAPERONE-RELATED"/>
    <property type="match status" value="1"/>
</dbReference>
<dbReference type="InterPro" id="IPR050289">
    <property type="entry name" value="TorD/DmsD_chaperones"/>
</dbReference>
<dbReference type="Proteomes" id="UP001596060">
    <property type="component" value="Unassembled WGS sequence"/>
</dbReference>
<dbReference type="SUPFAM" id="SSF89155">
    <property type="entry name" value="TorD-like"/>
    <property type="match status" value="1"/>
</dbReference>
<dbReference type="PANTHER" id="PTHR34227">
    <property type="entry name" value="CHAPERONE PROTEIN YCDY"/>
    <property type="match status" value="1"/>
</dbReference>
<dbReference type="InterPro" id="IPR020945">
    <property type="entry name" value="DMSO/NO3_reduct_chaperone"/>
</dbReference>
<keyword evidence="3" id="KW-1185">Reference proteome</keyword>
<dbReference type="InterPro" id="IPR031856">
    <property type="entry name" value="YdaS_toxin-like"/>
</dbReference>
<protein>
    <submittedName>
        <fullName evidence="2">Cro/CI family transcriptional regulator</fullName>
    </submittedName>
</protein>
<dbReference type="Gene3D" id="1.10.260.40">
    <property type="entry name" value="lambda repressor-like DNA-binding domains"/>
    <property type="match status" value="1"/>
</dbReference>
<dbReference type="InterPro" id="IPR010982">
    <property type="entry name" value="Lambda_DNA-bd_dom_sf"/>
</dbReference>
<dbReference type="EMBL" id="JBHSLU010000007">
    <property type="protein sequence ID" value="MFC5504396.1"/>
    <property type="molecule type" value="Genomic_DNA"/>
</dbReference>
<evidence type="ECO:0000256" key="1">
    <source>
        <dbReference type="ARBA" id="ARBA00023186"/>
    </source>
</evidence>
<dbReference type="SUPFAM" id="SSF47413">
    <property type="entry name" value="lambda repressor-like DNA-binding domains"/>
    <property type="match status" value="1"/>
</dbReference>
<gene>
    <name evidence="2" type="ORF">ACFPN9_03905</name>
</gene>
<sequence>MRDPALEKAIGSVGGVRALARSLGISQPAISSWKRVPADRVLSVEATTGIPRTELRPDLYPQPEATAPVHSEITLTQPIDEIDAARAQECELIGALLWRAPTTETLEVLRSLQGDASPFGMAHLALAEAADEATPESLRDEFFELFIGVGRGELLPYASYYLTGFLHERPLALVREDMGALGLARDARAGEPEDHIAVLLDIMAKLLRGEVAADGIDADRFYARHIQPWGERFFADLEIAKAAKFYKAVGRLGSLFLSIETQAAGLPA</sequence>
<evidence type="ECO:0000313" key="3">
    <source>
        <dbReference type="Proteomes" id="UP001596060"/>
    </source>
</evidence>
<dbReference type="InterPro" id="IPR036411">
    <property type="entry name" value="TorD-like_sf"/>
</dbReference>
<proteinExistence type="predicted"/>
<dbReference type="RefSeq" id="WP_066723784.1">
    <property type="nucleotide sequence ID" value="NZ_JBHSLU010000007.1"/>
</dbReference>
<reference evidence="3" key="1">
    <citation type="journal article" date="2019" name="Int. J. Syst. Evol. Microbiol.">
        <title>The Global Catalogue of Microorganisms (GCM) 10K type strain sequencing project: providing services to taxonomists for standard genome sequencing and annotation.</title>
        <authorList>
            <consortium name="The Broad Institute Genomics Platform"/>
            <consortium name="The Broad Institute Genome Sequencing Center for Infectious Disease"/>
            <person name="Wu L."/>
            <person name="Ma J."/>
        </authorList>
    </citation>
    <scope>NUCLEOTIDE SEQUENCE [LARGE SCALE GENOMIC DNA]</scope>
    <source>
        <strain evidence="3">CCUG 43117</strain>
    </source>
</reference>
<dbReference type="Gene3D" id="1.10.3480.10">
    <property type="entry name" value="TorD-like"/>
    <property type="match status" value="1"/>
</dbReference>
<accession>A0ABW0NV74</accession>
<name>A0ABW0NV74_9HYPH</name>
<dbReference type="Pfam" id="PF15943">
    <property type="entry name" value="YdaS_toxin"/>
    <property type="match status" value="1"/>
</dbReference>
<organism evidence="2 3">
    <name type="scientific">Bosea massiliensis</name>
    <dbReference type="NCBI Taxonomy" id="151419"/>
    <lineage>
        <taxon>Bacteria</taxon>
        <taxon>Pseudomonadati</taxon>
        <taxon>Pseudomonadota</taxon>
        <taxon>Alphaproteobacteria</taxon>
        <taxon>Hyphomicrobiales</taxon>
        <taxon>Boseaceae</taxon>
        <taxon>Bosea</taxon>
    </lineage>
</organism>